<evidence type="ECO:0000313" key="1">
    <source>
        <dbReference type="EMBL" id="GBN00472.1"/>
    </source>
</evidence>
<dbReference type="EMBL" id="BGPR01194447">
    <property type="protein sequence ID" value="GBN00472.1"/>
    <property type="molecule type" value="Genomic_DNA"/>
</dbReference>
<sequence length="60" mass="6642">GERGGHSTQPPYPMTCSWNVPRMFCWTLDTLCGGAQAIKSLLYESSDSLLIDGSYQKPFV</sequence>
<gene>
    <name evidence="1" type="ORF">AVEN_206330_1</name>
</gene>
<dbReference type="AlphaFoldDB" id="A0A4Y2KEY2"/>
<dbReference type="OrthoDB" id="10166468at2759"/>
<protein>
    <submittedName>
        <fullName evidence="1">Uncharacterized protein</fullName>
    </submittedName>
</protein>
<keyword evidence="2" id="KW-1185">Reference proteome</keyword>
<proteinExistence type="predicted"/>
<reference evidence="1 2" key="1">
    <citation type="journal article" date="2019" name="Sci. Rep.">
        <title>Orb-weaving spider Araneus ventricosus genome elucidates the spidroin gene catalogue.</title>
        <authorList>
            <person name="Kono N."/>
            <person name="Nakamura H."/>
            <person name="Ohtoshi R."/>
            <person name="Moran D.A.P."/>
            <person name="Shinohara A."/>
            <person name="Yoshida Y."/>
            <person name="Fujiwara M."/>
            <person name="Mori M."/>
            <person name="Tomita M."/>
            <person name="Arakawa K."/>
        </authorList>
    </citation>
    <scope>NUCLEOTIDE SEQUENCE [LARGE SCALE GENOMIC DNA]</scope>
</reference>
<feature type="non-terminal residue" evidence="1">
    <location>
        <position position="1"/>
    </location>
</feature>
<organism evidence="1 2">
    <name type="scientific">Araneus ventricosus</name>
    <name type="common">Orbweaver spider</name>
    <name type="synonym">Epeira ventricosa</name>
    <dbReference type="NCBI Taxonomy" id="182803"/>
    <lineage>
        <taxon>Eukaryota</taxon>
        <taxon>Metazoa</taxon>
        <taxon>Ecdysozoa</taxon>
        <taxon>Arthropoda</taxon>
        <taxon>Chelicerata</taxon>
        <taxon>Arachnida</taxon>
        <taxon>Araneae</taxon>
        <taxon>Araneomorphae</taxon>
        <taxon>Entelegynae</taxon>
        <taxon>Araneoidea</taxon>
        <taxon>Araneidae</taxon>
        <taxon>Araneus</taxon>
    </lineage>
</organism>
<dbReference type="Proteomes" id="UP000499080">
    <property type="component" value="Unassembled WGS sequence"/>
</dbReference>
<accession>A0A4Y2KEY2</accession>
<comment type="caution">
    <text evidence="1">The sequence shown here is derived from an EMBL/GenBank/DDBJ whole genome shotgun (WGS) entry which is preliminary data.</text>
</comment>
<evidence type="ECO:0000313" key="2">
    <source>
        <dbReference type="Proteomes" id="UP000499080"/>
    </source>
</evidence>
<name>A0A4Y2KEY2_ARAVE</name>